<evidence type="ECO:0000313" key="2">
    <source>
        <dbReference type="EMBL" id="GIY24303.1"/>
    </source>
</evidence>
<evidence type="ECO:0000256" key="1">
    <source>
        <dbReference type="SAM" id="MobiDB-lite"/>
    </source>
</evidence>
<dbReference type="EMBL" id="BPLR01008378">
    <property type="protein sequence ID" value="GIY24303.1"/>
    <property type="molecule type" value="Genomic_DNA"/>
</dbReference>
<organism evidence="2 3">
    <name type="scientific">Caerostris extrusa</name>
    <name type="common">Bark spider</name>
    <name type="synonym">Caerostris bankana</name>
    <dbReference type="NCBI Taxonomy" id="172846"/>
    <lineage>
        <taxon>Eukaryota</taxon>
        <taxon>Metazoa</taxon>
        <taxon>Ecdysozoa</taxon>
        <taxon>Arthropoda</taxon>
        <taxon>Chelicerata</taxon>
        <taxon>Arachnida</taxon>
        <taxon>Araneae</taxon>
        <taxon>Araneomorphae</taxon>
        <taxon>Entelegynae</taxon>
        <taxon>Araneoidea</taxon>
        <taxon>Araneidae</taxon>
        <taxon>Caerostris</taxon>
    </lineage>
</organism>
<feature type="region of interest" description="Disordered" evidence="1">
    <location>
        <begin position="1"/>
        <end position="24"/>
    </location>
</feature>
<gene>
    <name evidence="2" type="ORF">CEXT_591101</name>
</gene>
<reference evidence="2 3" key="1">
    <citation type="submission" date="2021-06" db="EMBL/GenBank/DDBJ databases">
        <title>Caerostris extrusa draft genome.</title>
        <authorList>
            <person name="Kono N."/>
            <person name="Arakawa K."/>
        </authorList>
    </citation>
    <scope>NUCLEOTIDE SEQUENCE [LARGE SCALE GENOMIC DNA]</scope>
</reference>
<protein>
    <submittedName>
        <fullName evidence="2">Uncharacterized protein</fullName>
    </submittedName>
</protein>
<sequence>MESLVPSPVTASEENKGNVPVQANGSPYDFRMFEGEMYLEELSRHICCQLEDAIPSLTMEFQLLILGELLSLDILGVG</sequence>
<name>A0AAV4RWT3_CAEEX</name>
<accession>A0AAV4RWT3</accession>
<evidence type="ECO:0000313" key="3">
    <source>
        <dbReference type="Proteomes" id="UP001054945"/>
    </source>
</evidence>
<keyword evidence="3" id="KW-1185">Reference proteome</keyword>
<proteinExistence type="predicted"/>
<dbReference type="Proteomes" id="UP001054945">
    <property type="component" value="Unassembled WGS sequence"/>
</dbReference>
<comment type="caution">
    <text evidence="2">The sequence shown here is derived from an EMBL/GenBank/DDBJ whole genome shotgun (WGS) entry which is preliminary data.</text>
</comment>
<dbReference type="AlphaFoldDB" id="A0AAV4RWT3"/>